<organism evidence="1 2">
    <name type="scientific">Lophiostoma macrostomum CBS 122681</name>
    <dbReference type="NCBI Taxonomy" id="1314788"/>
    <lineage>
        <taxon>Eukaryota</taxon>
        <taxon>Fungi</taxon>
        <taxon>Dikarya</taxon>
        <taxon>Ascomycota</taxon>
        <taxon>Pezizomycotina</taxon>
        <taxon>Dothideomycetes</taxon>
        <taxon>Pleosporomycetidae</taxon>
        <taxon>Pleosporales</taxon>
        <taxon>Lophiostomataceae</taxon>
        <taxon>Lophiostoma</taxon>
    </lineage>
</organism>
<gene>
    <name evidence="1" type="ORF">K491DRAFT_693728</name>
</gene>
<dbReference type="OrthoDB" id="5413827at2759"/>
<accession>A0A6A6T3A2</accession>
<dbReference type="AlphaFoldDB" id="A0A6A6T3A2"/>
<dbReference type="EMBL" id="MU004362">
    <property type="protein sequence ID" value="KAF2654549.1"/>
    <property type="molecule type" value="Genomic_DNA"/>
</dbReference>
<evidence type="ECO:0000313" key="1">
    <source>
        <dbReference type="EMBL" id="KAF2654549.1"/>
    </source>
</evidence>
<sequence length="76" mass="8739">MWNFITKDCHFTRQQRNAIQTLMVKESLPGSNLLVFLPGVTEVLLLTGHDDHGIYHDEPKWYQAVQGDEGPVLEEM</sequence>
<name>A0A6A6T3A2_9PLEO</name>
<keyword evidence="2" id="KW-1185">Reference proteome</keyword>
<evidence type="ECO:0000313" key="2">
    <source>
        <dbReference type="Proteomes" id="UP000799324"/>
    </source>
</evidence>
<reference evidence="1" key="1">
    <citation type="journal article" date="2020" name="Stud. Mycol.">
        <title>101 Dothideomycetes genomes: a test case for predicting lifestyles and emergence of pathogens.</title>
        <authorList>
            <person name="Haridas S."/>
            <person name="Albert R."/>
            <person name="Binder M."/>
            <person name="Bloem J."/>
            <person name="Labutti K."/>
            <person name="Salamov A."/>
            <person name="Andreopoulos B."/>
            <person name="Baker S."/>
            <person name="Barry K."/>
            <person name="Bills G."/>
            <person name="Bluhm B."/>
            <person name="Cannon C."/>
            <person name="Castanera R."/>
            <person name="Culley D."/>
            <person name="Daum C."/>
            <person name="Ezra D."/>
            <person name="Gonzalez J."/>
            <person name="Henrissat B."/>
            <person name="Kuo A."/>
            <person name="Liang C."/>
            <person name="Lipzen A."/>
            <person name="Lutzoni F."/>
            <person name="Magnuson J."/>
            <person name="Mondo S."/>
            <person name="Nolan M."/>
            <person name="Ohm R."/>
            <person name="Pangilinan J."/>
            <person name="Park H.-J."/>
            <person name="Ramirez L."/>
            <person name="Alfaro M."/>
            <person name="Sun H."/>
            <person name="Tritt A."/>
            <person name="Yoshinaga Y."/>
            <person name="Zwiers L.-H."/>
            <person name="Turgeon B."/>
            <person name="Goodwin S."/>
            <person name="Spatafora J."/>
            <person name="Crous P."/>
            <person name="Grigoriev I."/>
        </authorList>
    </citation>
    <scope>NUCLEOTIDE SEQUENCE</scope>
    <source>
        <strain evidence="1">CBS 122681</strain>
    </source>
</reference>
<dbReference type="Proteomes" id="UP000799324">
    <property type="component" value="Unassembled WGS sequence"/>
</dbReference>
<protein>
    <submittedName>
        <fullName evidence="1">Uncharacterized protein</fullName>
    </submittedName>
</protein>
<proteinExistence type="predicted"/>